<keyword evidence="1" id="KW-0812">Transmembrane</keyword>
<feature type="transmembrane region" description="Helical" evidence="1">
    <location>
        <begin position="141"/>
        <end position="160"/>
    </location>
</feature>
<dbReference type="PANTHER" id="PTHR23530">
    <property type="entry name" value="TRANSPORT PROTEIN-RELATED"/>
    <property type="match status" value="1"/>
</dbReference>
<reference evidence="2" key="1">
    <citation type="submission" date="2021-07" db="EMBL/GenBank/DDBJ databases">
        <title>Studies on halocins as antimicrobial molecules from haloarchaea.</title>
        <authorList>
            <person name="Kumar S."/>
            <person name="Khare S.K."/>
        </authorList>
    </citation>
    <scope>NUCLEOTIDE SEQUENCE</scope>
    <source>
        <strain evidence="2">NCIM 5678</strain>
    </source>
</reference>
<protein>
    <submittedName>
        <fullName evidence="2">MFS transporter</fullName>
    </submittedName>
</protein>
<dbReference type="InterPro" id="IPR053160">
    <property type="entry name" value="MFS_DHA3_Transporter"/>
</dbReference>
<keyword evidence="1" id="KW-1133">Transmembrane helix</keyword>
<evidence type="ECO:0000256" key="1">
    <source>
        <dbReference type="SAM" id="Phobius"/>
    </source>
</evidence>
<feature type="transmembrane region" description="Helical" evidence="1">
    <location>
        <begin position="341"/>
        <end position="369"/>
    </location>
</feature>
<feature type="transmembrane region" description="Helical" evidence="1">
    <location>
        <begin position="295"/>
        <end position="320"/>
    </location>
</feature>
<dbReference type="Proteomes" id="UP001058330">
    <property type="component" value="Chromosome"/>
</dbReference>
<dbReference type="GeneID" id="74527818"/>
<organism evidence="2 3">
    <name type="scientific">Haloferax larsenii</name>
    <dbReference type="NCBI Taxonomy" id="302484"/>
    <lineage>
        <taxon>Archaea</taxon>
        <taxon>Methanobacteriati</taxon>
        <taxon>Methanobacteriota</taxon>
        <taxon>Stenosarchaea group</taxon>
        <taxon>Halobacteria</taxon>
        <taxon>Halobacteriales</taxon>
        <taxon>Haloferacaceae</taxon>
        <taxon>Haloferax</taxon>
    </lineage>
</organism>
<keyword evidence="3" id="KW-1185">Reference proteome</keyword>
<dbReference type="SUPFAM" id="SSF103473">
    <property type="entry name" value="MFS general substrate transporter"/>
    <property type="match status" value="1"/>
</dbReference>
<sequence>MNLTGDSRVISKYYLYKATTSPGFMFPVYTLLLLSRDLTFVQIGITGTATALAKILGEVPTGYIGDRVGRRNSLVISQLLFASVPAGLVFAERFPVFVAIFATLGLAETFQSGSGDAWLYDTLLEEADAESFTSVRGRAGALRKFVGSVTMVLGGVLYAVNQIYPFVAAACMSALGALVLVTLPPNRHLEGETLSPTSALSAARTQLLSIPLRSFVLFVGLLFAAIRATEEFIQPATAGAIEATVSSLTIAGQPLPDSAVLGVMYASFTLVSAVASDSAGSLSSRLGTKGVLALVSSAMVVSMLIPTLVPAVVIPTFFVLQASKSIMRPIANQYINDRTDSFGRATVLSAFSLLFGLLTVPFMLIGGVVADRTSAIVAVAGIGGVYLLSSLCSVVWESPVVGATEQSESGAASAATD</sequence>
<dbReference type="InterPro" id="IPR011701">
    <property type="entry name" value="MFS"/>
</dbReference>
<dbReference type="InterPro" id="IPR036259">
    <property type="entry name" value="MFS_trans_sf"/>
</dbReference>
<name>A0ABY5RET6_HALLR</name>
<dbReference type="EMBL" id="CP078063">
    <property type="protein sequence ID" value="UVE50861.1"/>
    <property type="molecule type" value="Genomic_DNA"/>
</dbReference>
<evidence type="ECO:0000313" key="2">
    <source>
        <dbReference type="EMBL" id="UVE50861.1"/>
    </source>
</evidence>
<dbReference type="Gene3D" id="1.20.1250.20">
    <property type="entry name" value="MFS general substrate transporter like domains"/>
    <property type="match status" value="1"/>
</dbReference>
<feature type="transmembrane region" description="Helical" evidence="1">
    <location>
        <begin position="375"/>
        <end position="396"/>
    </location>
</feature>
<dbReference type="RefSeq" id="WP_258302827.1">
    <property type="nucleotide sequence ID" value="NZ_CP078063.1"/>
</dbReference>
<evidence type="ECO:0000313" key="3">
    <source>
        <dbReference type="Proteomes" id="UP001058330"/>
    </source>
</evidence>
<proteinExistence type="predicted"/>
<gene>
    <name evidence="2" type="ORF">KU306_02940</name>
</gene>
<keyword evidence="1" id="KW-0472">Membrane</keyword>
<dbReference type="Pfam" id="PF07690">
    <property type="entry name" value="MFS_1"/>
    <property type="match status" value="1"/>
</dbReference>
<accession>A0ABY5RET6</accession>
<dbReference type="PANTHER" id="PTHR23530:SF1">
    <property type="entry name" value="PERMEASE, MAJOR FACILITATOR SUPERFAMILY-RELATED"/>
    <property type="match status" value="1"/>
</dbReference>